<accession>A0ABU7GCK6</accession>
<dbReference type="Proteomes" id="UP001343492">
    <property type="component" value="Unassembled WGS sequence"/>
</dbReference>
<gene>
    <name evidence="1" type="ORF">VRS74_03935</name>
</gene>
<proteinExistence type="predicted"/>
<keyword evidence="2" id="KW-1185">Reference proteome</keyword>
<evidence type="ECO:0000313" key="2">
    <source>
        <dbReference type="Proteomes" id="UP001343492"/>
    </source>
</evidence>
<dbReference type="Gene3D" id="3.40.50.1820">
    <property type="entry name" value="alpha/beta hydrolase"/>
    <property type="match status" value="1"/>
</dbReference>
<name>A0ABU7GCK6_9SPHN</name>
<comment type="caution">
    <text evidence="1">The sequence shown here is derived from an EMBL/GenBank/DDBJ whole genome shotgun (WGS) entry which is preliminary data.</text>
</comment>
<dbReference type="SUPFAM" id="SSF53474">
    <property type="entry name" value="alpha/beta-Hydrolases"/>
    <property type="match status" value="1"/>
</dbReference>
<dbReference type="GO" id="GO:0016787">
    <property type="term" value="F:hydrolase activity"/>
    <property type="evidence" value="ECO:0007669"/>
    <property type="project" value="UniProtKB-KW"/>
</dbReference>
<protein>
    <submittedName>
        <fullName evidence="1">Alpha/beta hydrolase</fullName>
    </submittedName>
</protein>
<sequence length="220" mass="22719">MNAALPQPDCSEVTLGGTLGLKAFLGVPAGAKGLVIFAHGSGSGRMSLRNNYVAQRLRHAGLSTLLLDLLSPIEEADRRNVFDIGLLASRLRLAVDWAAANPTTSGLSPAYFGASTGGGAAIRAAAGDPRIAAVVSRGGRPGLAGADALMQLRAPTLLVVGSLHGIVIDLNQAAASAMRCEHHLAIVPGAGHLFEEPGTLDQIVELASAWFLHHLRENTS</sequence>
<organism evidence="1 2">
    <name type="scientific">Altererythrobacter litoralis</name>
    <dbReference type="NCBI Taxonomy" id="3113904"/>
    <lineage>
        <taxon>Bacteria</taxon>
        <taxon>Pseudomonadati</taxon>
        <taxon>Pseudomonadota</taxon>
        <taxon>Alphaproteobacteria</taxon>
        <taxon>Sphingomonadales</taxon>
        <taxon>Erythrobacteraceae</taxon>
        <taxon>Altererythrobacter</taxon>
    </lineage>
</organism>
<dbReference type="RefSeq" id="WP_354143939.1">
    <property type="nucleotide sequence ID" value="NZ_JAZDQV010000003.1"/>
</dbReference>
<dbReference type="EMBL" id="JAZDQV010000003">
    <property type="protein sequence ID" value="MEE1876832.1"/>
    <property type="molecule type" value="Genomic_DNA"/>
</dbReference>
<dbReference type="InterPro" id="IPR029058">
    <property type="entry name" value="AB_hydrolase_fold"/>
</dbReference>
<reference evidence="1 2" key="1">
    <citation type="submission" date="2024-01" db="EMBL/GenBank/DDBJ databases">
        <title>The genome sequence of Erythrobacteraceae sp. strain 1XM1-14.</title>
        <authorList>
            <person name="Liu Y."/>
        </authorList>
    </citation>
    <scope>NUCLEOTIDE SEQUENCE [LARGE SCALE GENOMIC DNA]</scope>
    <source>
        <strain evidence="1 2">1XM1-14</strain>
    </source>
</reference>
<keyword evidence="1" id="KW-0378">Hydrolase</keyword>
<evidence type="ECO:0000313" key="1">
    <source>
        <dbReference type="EMBL" id="MEE1876832.1"/>
    </source>
</evidence>